<accession>A0A8S9QWY7</accession>
<name>A0A8S9QWY7_BRACR</name>
<organism evidence="3 4">
    <name type="scientific">Brassica cretica</name>
    <name type="common">Mustard</name>
    <dbReference type="NCBI Taxonomy" id="69181"/>
    <lineage>
        <taxon>Eukaryota</taxon>
        <taxon>Viridiplantae</taxon>
        <taxon>Streptophyta</taxon>
        <taxon>Embryophyta</taxon>
        <taxon>Tracheophyta</taxon>
        <taxon>Spermatophyta</taxon>
        <taxon>Magnoliopsida</taxon>
        <taxon>eudicotyledons</taxon>
        <taxon>Gunneridae</taxon>
        <taxon>Pentapetalae</taxon>
        <taxon>rosids</taxon>
        <taxon>malvids</taxon>
        <taxon>Brassicales</taxon>
        <taxon>Brassicaceae</taxon>
        <taxon>Brassiceae</taxon>
        <taxon>Brassica</taxon>
    </lineage>
</organism>
<dbReference type="Pfam" id="PF10551">
    <property type="entry name" value="MULE"/>
    <property type="match status" value="1"/>
</dbReference>
<comment type="caution">
    <text evidence="3">The sequence shown here is derived from an EMBL/GenBank/DDBJ whole genome shotgun (WGS) entry which is preliminary data.</text>
</comment>
<reference evidence="3" key="1">
    <citation type="submission" date="2019-12" db="EMBL/GenBank/DDBJ databases">
        <title>Genome sequencing and annotation of Brassica cretica.</title>
        <authorList>
            <person name="Studholme D.J."/>
            <person name="Sarris P."/>
        </authorList>
    </citation>
    <scope>NUCLEOTIDE SEQUENCE</scope>
    <source>
        <strain evidence="3">PFS-109/04</strain>
        <tissue evidence="3">Leaf</tissue>
    </source>
</reference>
<evidence type="ECO:0000313" key="4">
    <source>
        <dbReference type="Proteomes" id="UP000712600"/>
    </source>
</evidence>
<evidence type="ECO:0000256" key="1">
    <source>
        <dbReference type="SAM" id="MobiDB-lite"/>
    </source>
</evidence>
<evidence type="ECO:0000313" key="3">
    <source>
        <dbReference type="EMBL" id="KAF3553755.1"/>
    </source>
</evidence>
<dbReference type="Proteomes" id="UP000712600">
    <property type="component" value="Unassembled WGS sequence"/>
</dbReference>
<feature type="region of interest" description="Disordered" evidence="1">
    <location>
        <begin position="119"/>
        <end position="150"/>
    </location>
</feature>
<dbReference type="PANTHER" id="PTHR31973">
    <property type="entry name" value="POLYPROTEIN, PUTATIVE-RELATED"/>
    <property type="match status" value="1"/>
</dbReference>
<feature type="domain" description="MULE transposase" evidence="2">
    <location>
        <begin position="26"/>
        <end position="92"/>
    </location>
</feature>
<sequence length="178" mass="20223">MCLAVDLQCIIYNGSTMYYFLDVLWVFPLAFAVVDAETDESWHWFLAKVERIIADSNALTIISYRNNSLLKAKQIVFPKAPHRACIVHIMRNVVSRFKNKETYAGVIYPEDLLGDHPLPPPIERLSLQPPKTRRPSGHPKDKRIPSTGEIQVPKKTKLNRCGRCGVSGHNRTNCKVPI</sequence>
<gene>
    <name evidence="3" type="ORF">F2Q69_00016822</name>
</gene>
<proteinExistence type="predicted"/>
<evidence type="ECO:0000259" key="2">
    <source>
        <dbReference type="Pfam" id="PF10551"/>
    </source>
</evidence>
<protein>
    <recommendedName>
        <fullName evidence="2">MULE transposase domain-containing protein</fullName>
    </recommendedName>
</protein>
<dbReference type="AlphaFoldDB" id="A0A8S9QWY7"/>
<dbReference type="InterPro" id="IPR018289">
    <property type="entry name" value="MULE_transposase_dom"/>
</dbReference>
<dbReference type="EMBL" id="QGKX02000996">
    <property type="protein sequence ID" value="KAF3553755.1"/>
    <property type="molecule type" value="Genomic_DNA"/>
</dbReference>
<dbReference type="PANTHER" id="PTHR31973:SF187">
    <property type="entry name" value="MUTATOR TRANSPOSASE MUDRA PROTEIN"/>
    <property type="match status" value="1"/>
</dbReference>